<organism evidence="1 2">
    <name type="scientific">Petrolisthes cinctipes</name>
    <name type="common">Flat porcelain crab</name>
    <dbReference type="NCBI Taxonomy" id="88211"/>
    <lineage>
        <taxon>Eukaryota</taxon>
        <taxon>Metazoa</taxon>
        <taxon>Ecdysozoa</taxon>
        <taxon>Arthropoda</taxon>
        <taxon>Crustacea</taxon>
        <taxon>Multicrustacea</taxon>
        <taxon>Malacostraca</taxon>
        <taxon>Eumalacostraca</taxon>
        <taxon>Eucarida</taxon>
        <taxon>Decapoda</taxon>
        <taxon>Pleocyemata</taxon>
        <taxon>Anomura</taxon>
        <taxon>Galatheoidea</taxon>
        <taxon>Porcellanidae</taxon>
        <taxon>Petrolisthes</taxon>
    </lineage>
</organism>
<protein>
    <submittedName>
        <fullName evidence="1">Uncharacterized protein</fullName>
    </submittedName>
</protein>
<accession>A0AAE1KFI7</accession>
<keyword evidence="2" id="KW-1185">Reference proteome</keyword>
<dbReference type="AlphaFoldDB" id="A0AAE1KFI7"/>
<dbReference type="Proteomes" id="UP001286313">
    <property type="component" value="Unassembled WGS sequence"/>
</dbReference>
<gene>
    <name evidence="1" type="ORF">Pcinc_021101</name>
</gene>
<sequence>MAPVSSHHTPTPQSGEPVHYSLSTSCPVYSEHLLIVNGNFAIPSNDGKYDCFHEFIRGTLRVDPSQRFKVWDILERLAAVTETKGVNTKDVFIKPQHTSYQGVNTKDVFIKPQHKSYQGVNTKDVFIKPQHKSYQGVNTKDVFIKPQHKSYQGVNTKDVFIKPQHKSYQAQDSLGQHYSAQPSLGQHYLAQPNIGSVQHYVTGDGRQHHPPLD</sequence>
<dbReference type="Gene3D" id="1.10.510.10">
    <property type="entry name" value="Transferase(Phosphotransferase) domain 1"/>
    <property type="match status" value="1"/>
</dbReference>
<dbReference type="EMBL" id="JAWQEG010002167">
    <property type="protein sequence ID" value="KAK3873921.1"/>
    <property type="molecule type" value="Genomic_DNA"/>
</dbReference>
<proteinExistence type="predicted"/>
<evidence type="ECO:0000313" key="1">
    <source>
        <dbReference type="EMBL" id="KAK3873921.1"/>
    </source>
</evidence>
<dbReference type="EMBL" id="JAWQEG010002167">
    <property type="protein sequence ID" value="KAK3873920.1"/>
    <property type="molecule type" value="Genomic_DNA"/>
</dbReference>
<name>A0AAE1KFI7_PETCI</name>
<evidence type="ECO:0000313" key="2">
    <source>
        <dbReference type="Proteomes" id="UP001286313"/>
    </source>
</evidence>
<comment type="caution">
    <text evidence="1">The sequence shown here is derived from an EMBL/GenBank/DDBJ whole genome shotgun (WGS) entry which is preliminary data.</text>
</comment>
<reference evidence="1" key="1">
    <citation type="submission" date="2023-10" db="EMBL/GenBank/DDBJ databases">
        <title>Genome assemblies of two species of porcelain crab, Petrolisthes cinctipes and Petrolisthes manimaculis (Anomura: Porcellanidae).</title>
        <authorList>
            <person name="Angst P."/>
        </authorList>
    </citation>
    <scope>NUCLEOTIDE SEQUENCE</scope>
    <source>
        <strain evidence="1">PB745_01</strain>
        <tissue evidence="1">Gill</tissue>
    </source>
</reference>